<evidence type="ECO:0000313" key="4">
    <source>
        <dbReference type="Proteomes" id="UP001427805"/>
    </source>
</evidence>
<dbReference type="PANTHER" id="PTHR40469:SF2">
    <property type="entry name" value="GALACTOSE-BINDING DOMAIN-LIKE SUPERFAMILY PROTEIN"/>
    <property type="match status" value="1"/>
</dbReference>
<feature type="signal peptide" evidence="1">
    <location>
        <begin position="1"/>
        <end position="19"/>
    </location>
</feature>
<reference evidence="3 4" key="1">
    <citation type="submission" date="2024-05" db="EMBL/GenBank/DDBJ databases">
        <title>Sphingomonas sp. HF-S3 16S ribosomal RNA gene Genome sequencing and assembly.</title>
        <authorList>
            <person name="Lee H."/>
        </authorList>
    </citation>
    <scope>NUCLEOTIDE SEQUENCE [LARGE SCALE GENOMIC DNA]</scope>
    <source>
        <strain evidence="3 4">HF-S3</strain>
    </source>
</reference>
<organism evidence="3 4">
    <name type="scientific">Sphingomonas rustica</name>
    <dbReference type="NCBI Taxonomy" id="3103142"/>
    <lineage>
        <taxon>Bacteria</taxon>
        <taxon>Pseudomonadati</taxon>
        <taxon>Pseudomonadota</taxon>
        <taxon>Alphaproteobacteria</taxon>
        <taxon>Sphingomonadales</taxon>
        <taxon>Sphingomonadaceae</taxon>
        <taxon>Sphingomonas</taxon>
    </lineage>
</organism>
<dbReference type="Gene3D" id="3.40.50.880">
    <property type="match status" value="1"/>
</dbReference>
<dbReference type="InterPro" id="IPR029010">
    <property type="entry name" value="ThuA-like"/>
</dbReference>
<sequence length="265" mass="29065">MRGAALALAASLAATIVPAAAQQAPVQTQATTRPDARRAVLIFTKTAAFRHDSIPDAVRALSDLAEKRGWRAVASEDSALFTPDSLARFDVIVFASATGDLLSAEQRQAFESWLAAGHGFVALHGAGDGSHPDWYSRMIGTGPYTGHPGGADQFQTGNLILLDRTHPATRHLPRRWRWTEEYYAYASPPRADAHILARLDETGMRFEPKQVMGDRHALIWWRCEGRGRIFYSALGHRGETWRDPAHVRMLDGALAWAGRKAGKGC</sequence>
<dbReference type="EMBL" id="JBDIZK010000005">
    <property type="protein sequence ID" value="MEN3747576.1"/>
    <property type="molecule type" value="Genomic_DNA"/>
</dbReference>
<dbReference type="PANTHER" id="PTHR40469">
    <property type="entry name" value="SECRETED GLYCOSYL HYDROLASE"/>
    <property type="match status" value="1"/>
</dbReference>
<evidence type="ECO:0000256" key="1">
    <source>
        <dbReference type="SAM" id="SignalP"/>
    </source>
</evidence>
<gene>
    <name evidence="3" type="ORF">TPR58_10385</name>
</gene>
<dbReference type="Proteomes" id="UP001427805">
    <property type="component" value="Unassembled WGS sequence"/>
</dbReference>
<keyword evidence="4" id="KW-1185">Reference proteome</keyword>
<keyword evidence="1" id="KW-0732">Signal</keyword>
<accession>A0ABV0BA12</accession>
<dbReference type="InterPro" id="IPR029062">
    <property type="entry name" value="Class_I_gatase-like"/>
</dbReference>
<evidence type="ECO:0000313" key="3">
    <source>
        <dbReference type="EMBL" id="MEN3747576.1"/>
    </source>
</evidence>
<comment type="caution">
    <text evidence="3">The sequence shown here is derived from an EMBL/GenBank/DDBJ whole genome shotgun (WGS) entry which is preliminary data.</text>
</comment>
<protein>
    <submittedName>
        <fullName evidence="3">ThuA domain-containing protein</fullName>
    </submittedName>
</protein>
<name>A0ABV0BA12_9SPHN</name>
<dbReference type="Pfam" id="PF06283">
    <property type="entry name" value="ThuA"/>
    <property type="match status" value="1"/>
</dbReference>
<evidence type="ECO:0000259" key="2">
    <source>
        <dbReference type="Pfam" id="PF06283"/>
    </source>
</evidence>
<feature type="domain" description="ThuA-like" evidence="2">
    <location>
        <begin position="40"/>
        <end position="257"/>
    </location>
</feature>
<proteinExistence type="predicted"/>
<dbReference type="RefSeq" id="WP_346246572.1">
    <property type="nucleotide sequence ID" value="NZ_JBDIZK010000005.1"/>
</dbReference>
<feature type="chain" id="PRO_5046474316" evidence="1">
    <location>
        <begin position="20"/>
        <end position="265"/>
    </location>
</feature>
<dbReference type="SUPFAM" id="SSF52317">
    <property type="entry name" value="Class I glutamine amidotransferase-like"/>
    <property type="match status" value="1"/>
</dbReference>